<reference evidence="6" key="1">
    <citation type="submission" date="2025-08" db="UniProtKB">
        <authorList>
            <consortium name="RefSeq"/>
        </authorList>
    </citation>
    <scope>IDENTIFICATION</scope>
    <source>
        <tissue evidence="6">Entire body</tissue>
    </source>
</reference>
<dbReference type="InterPro" id="IPR033116">
    <property type="entry name" value="TRYPSIN_SER"/>
</dbReference>
<dbReference type="Proteomes" id="UP000192223">
    <property type="component" value="Unplaced"/>
</dbReference>
<accession>A0A7F5RK03</accession>
<dbReference type="SUPFAM" id="SSF50494">
    <property type="entry name" value="Trypsin-like serine proteases"/>
    <property type="match status" value="1"/>
</dbReference>
<comment type="similarity">
    <text evidence="2">Belongs to the peptidase S1 family. CLIP subfamily.</text>
</comment>
<dbReference type="Gene3D" id="2.40.10.10">
    <property type="entry name" value="Trypsin-like serine proteases"/>
    <property type="match status" value="2"/>
</dbReference>
<proteinExistence type="inferred from homology"/>
<dbReference type="InterPro" id="IPR009003">
    <property type="entry name" value="Peptidase_S1_PA"/>
</dbReference>
<dbReference type="PRINTS" id="PR00722">
    <property type="entry name" value="CHYMOTRYPSIN"/>
</dbReference>
<organism evidence="5 6">
    <name type="scientific">Agrilus planipennis</name>
    <name type="common">Emerald ash borer</name>
    <name type="synonym">Agrilus marcopoli</name>
    <dbReference type="NCBI Taxonomy" id="224129"/>
    <lineage>
        <taxon>Eukaryota</taxon>
        <taxon>Metazoa</taxon>
        <taxon>Ecdysozoa</taxon>
        <taxon>Arthropoda</taxon>
        <taxon>Hexapoda</taxon>
        <taxon>Insecta</taxon>
        <taxon>Pterygota</taxon>
        <taxon>Neoptera</taxon>
        <taxon>Endopterygota</taxon>
        <taxon>Coleoptera</taxon>
        <taxon>Polyphaga</taxon>
        <taxon>Elateriformia</taxon>
        <taxon>Buprestoidea</taxon>
        <taxon>Buprestidae</taxon>
        <taxon>Agrilinae</taxon>
        <taxon>Agrilus</taxon>
    </lineage>
</organism>
<dbReference type="PROSITE" id="PS00135">
    <property type="entry name" value="TRYPSIN_SER"/>
    <property type="match status" value="1"/>
</dbReference>
<dbReference type="GO" id="GO:0006508">
    <property type="term" value="P:proteolysis"/>
    <property type="evidence" value="ECO:0007669"/>
    <property type="project" value="UniProtKB-KW"/>
</dbReference>
<evidence type="ECO:0000256" key="1">
    <source>
        <dbReference type="ARBA" id="ARBA00023157"/>
    </source>
</evidence>
<dbReference type="SMART" id="SM00020">
    <property type="entry name" value="Tryp_SPc"/>
    <property type="match status" value="1"/>
</dbReference>
<dbReference type="AlphaFoldDB" id="A0A7F5RK03"/>
<dbReference type="FunCoup" id="A0A7F5RK03">
    <property type="interactions" value="1"/>
</dbReference>
<dbReference type="FunFam" id="2.40.10.10:FF:000068">
    <property type="entry name" value="transmembrane protease serine 2"/>
    <property type="match status" value="1"/>
</dbReference>
<dbReference type="GeneID" id="108737017"/>
<dbReference type="CDD" id="cd00190">
    <property type="entry name" value="Tryp_SPc"/>
    <property type="match status" value="1"/>
</dbReference>
<dbReference type="PROSITE" id="PS50240">
    <property type="entry name" value="TRYPSIN_DOM"/>
    <property type="match status" value="1"/>
</dbReference>
<dbReference type="RefSeq" id="XP_025836328.1">
    <property type="nucleotide sequence ID" value="XM_025980543.1"/>
</dbReference>
<name>A0A7F5RK03_AGRPL</name>
<dbReference type="InterPro" id="IPR018114">
    <property type="entry name" value="TRYPSIN_HIS"/>
</dbReference>
<evidence type="ECO:0000313" key="6">
    <source>
        <dbReference type="RefSeq" id="XP_025836328.1"/>
    </source>
</evidence>
<dbReference type="InterPro" id="IPR043504">
    <property type="entry name" value="Peptidase_S1_PA_chymotrypsin"/>
</dbReference>
<dbReference type="InterPro" id="IPR001254">
    <property type="entry name" value="Trypsin_dom"/>
</dbReference>
<keyword evidence="5" id="KW-1185">Reference proteome</keyword>
<dbReference type="InterPro" id="IPR051487">
    <property type="entry name" value="Ser/Thr_Proteases_Immune/Dev"/>
</dbReference>
<evidence type="ECO:0000256" key="3">
    <source>
        <dbReference type="RuleBase" id="RU363034"/>
    </source>
</evidence>
<dbReference type="InParanoid" id="A0A7F5RK03"/>
<protein>
    <submittedName>
        <fullName evidence="6">Venom serine protease 34-like</fullName>
    </submittedName>
</protein>
<dbReference type="PANTHER" id="PTHR24256">
    <property type="entry name" value="TRYPTASE-RELATED"/>
    <property type="match status" value="1"/>
</dbReference>
<feature type="domain" description="Peptidase S1" evidence="4">
    <location>
        <begin position="28"/>
        <end position="321"/>
    </location>
</feature>
<keyword evidence="3" id="KW-0645">Protease</keyword>
<dbReference type="KEGG" id="apln:108737017"/>
<gene>
    <name evidence="6" type="primary">LOC108737017</name>
</gene>
<dbReference type="GO" id="GO:0004252">
    <property type="term" value="F:serine-type endopeptidase activity"/>
    <property type="evidence" value="ECO:0007669"/>
    <property type="project" value="InterPro"/>
</dbReference>
<keyword evidence="1" id="KW-1015">Disulfide bond</keyword>
<evidence type="ECO:0000256" key="2">
    <source>
        <dbReference type="ARBA" id="ARBA00024195"/>
    </source>
</evidence>
<keyword evidence="3" id="KW-0378">Hydrolase</keyword>
<dbReference type="InterPro" id="IPR001314">
    <property type="entry name" value="Peptidase_S1A"/>
</dbReference>
<dbReference type="Pfam" id="PF00089">
    <property type="entry name" value="Trypsin"/>
    <property type="match status" value="2"/>
</dbReference>
<evidence type="ECO:0000259" key="4">
    <source>
        <dbReference type="PROSITE" id="PS50240"/>
    </source>
</evidence>
<dbReference type="PROSITE" id="PS00134">
    <property type="entry name" value="TRYPSIN_HIS"/>
    <property type="match status" value="1"/>
</dbReference>
<evidence type="ECO:0000313" key="5">
    <source>
        <dbReference type="Proteomes" id="UP000192223"/>
    </source>
</evidence>
<dbReference type="OrthoDB" id="6380398at2759"/>
<sequence>MAIATSYNITQTSPLLSCDCGWHQRPRIVNGTNTGVNEFPAMAGLIDLLRRELTCGITIISKKYLVTAAHCFISDSEARHYAVLVGEDTEYSKLYQADKLKIHPKYNSNTKENDIAIVKTRQSIEFSFAVGPICLPFRYSFRTFVGANVIALGVRIVLALPPLFLDVDPVGSKLNGKPLGSRQACDCLSNDFKAPCKPHPKSSRFIAEPCTICGWGQLFFGGPKADILQKVNLTVVSNAFCQQEVTDNRIYSSEMCTYSLYKDSCMGDSGGPILWYDDTMLSSQRLFLLGVISFGSACANEIPAVNTRITSYLAWIVSETSDADYCIR</sequence>
<keyword evidence="3" id="KW-0720">Serine protease</keyword>